<dbReference type="EMBL" id="LNIX01000008">
    <property type="protein sequence ID" value="OXA51306.1"/>
    <property type="molecule type" value="Genomic_DNA"/>
</dbReference>
<dbReference type="Proteomes" id="UP000198287">
    <property type="component" value="Unassembled WGS sequence"/>
</dbReference>
<dbReference type="GO" id="GO:0005930">
    <property type="term" value="C:axoneme"/>
    <property type="evidence" value="ECO:0007669"/>
    <property type="project" value="InterPro"/>
</dbReference>
<comment type="function">
    <text evidence="4">Required for assembly of dynein regulatory complex (DRC) and inner dynein arm (IDA) complexes, which are responsible for ciliary beat regulation, thereby playing a central role in motility in cilia and flagella. Probably acts together with CCDC40 to form a molecular ruler that determines the 96 nanometer (nm) repeat length and arrangements of components in cilia and flagella. Not required for outer dynein arm complexes assembly.</text>
</comment>
<accession>A0A226E489</accession>
<gene>
    <name evidence="6" type="ORF">Fcan01_14104</name>
</gene>
<dbReference type="STRING" id="158441.A0A226E489"/>
<comment type="caution">
    <text evidence="6">The sequence shown here is derived from an EMBL/GenBank/DDBJ whole genome shotgun (WGS) entry which is preliminary data.</text>
</comment>
<evidence type="ECO:0000256" key="4">
    <source>
        <dbReference type="ARBA" id="ARBA00045182"/>
    </source>
</evidence>
<dbReference type="Pfam" id="PF24161">
    <property type="entry name" value="CCDC39"/>
    <property type="match status" value="1"/>
</dbReference>
<dbReference type="InterPro" id="IPR033290">
    <property type="entry name" value="CCDC39"/>
</dbReference>
<dbReference type="GO" id="GO:0060285">
    <property type="term" value="P:cilium-dependent cell motility"/>
    <property type="evidence" value="ECO:0007669"/>
    <property type="project" value="TreeGrafter"/>
</dbReference>
<keyword evidence="3 5" id="KW-0175">Coiled coil</keyword>
<reference evidence="6 7" key="1">
    <citation type="submission" date="2015-12" db="EMBL/GenBank/DDBJ databases">
        <title>The genome of Folsomia candida.</title>
        <authorList>
            <person name="Faddeeva A."/>
            <person name="Derks M.F."/>
            <person name="Anvar Y."/>
            <person name="Smit S."/>
            <person name="Van Straalen N."/>
            <person name="Roelofs D."/>
        </authorList>
    </citation>
    <scope>NUCLEOTIDE SEQUENCE [LARGE SCALE GENOMIC DNA]</scope>
    <source>
        <strain evidence="6 7">VU population</strain>
        <tissue evidence="6">Whole body</tissue>
    </source>
</reference>
<dbReference type="GO" id="GO:0036159">
    <property type="term" value="P:inner dynein arm assembly"/>
    <property type="evidence" value="ECO:0007669"/>
    <property type="project" value="InterPro"/>
</dbReference>
<dbReference type="PANTHER" id="PTHR18962:SF0">
    <property type="entry name" value="COILED-COIL DOMAIN-CONTAINING PROTEIN 39"/>
    <property type="match status" value="1"/>
</dbReference>
<name>A0A226E489_FOLCA</name>
<evidence type="ECO:0000313" key="7">
    <source>
        <dbReference type="Proteomes" id="UP000198287"/>
    </source>
</evidence>
<evidence type="ECO:0000256" key="2">
    <source>
        <dbReference type="ARBA" id="ARBA00016725"/>
    </source>
</evidence>
<protein>
    <recommendedName>
        <fullName evidence="2">Coiled-coil domain-containing protein 39</fullName>
    </recommendedName>
</protein>
<organism evidence="6 7">
    <name type="scientific">Folsomia candida</name>
    <name type="common">Springtail</name>
    <dbReference type="NCBI Taxonomy" id="158441"/>
    <lineage>
        <taxon>Eukaryota</taxon>
        <taxon>Metazoa</taxon>
        <taxon>Ecdysozoa</taxon>
        <taxon>Arthropoda</taxon>
        <taxon>Hexapoda</taxon>
        <taxon>Collembola</taxon>
        <taxon>Entomobryomorpha</taxon>
        <taxon>Isotomoidea</taxon>
        <taxon>Isotomidae</taxon>
        <taxon>Proisotominae</taxon>
        <taxon>Folsomia</taxon>
    </lineage>
</organism>
<feature type="coiled-coil region" evidence="5">
    <location>
        <begin position="126"/>
        <end position="244"/>
    </location>
</feature>
<evidence type="ECO:0000256" key="3">
    <source>
        <dbReference type="ARBA" id="ARBA00023054"/>
    </source>
</evidence>
<evidence type="ECO:0000256" key="5">
    <source>
        <dbReference type="SAM" id="Coils"/>
    </source>
</evidence>
<evidence type="ECO:0000313" key="6">
    <source>
        <dbReference type="EMBL" id="OXA51306.1"/>
    </source>
</evidence>
<keyword evidence="7" id="KW-1185">Reference proteome</keyword>
<dbReference type="GO" id="GO:0005576">
    <property type="term" value="C:extracellular region"/>
    <property type="evidence" value="ECO:0007669"/>
    <property type="project" value="GOC"/>
</dbReference>
<comment type="similarity">
    <text evidence="1">Belongs to the CCDC39 family.</text>
</comment>
<dbReference type="AlphaFoldDB" id="A0A226E489"/>
<dbReference type="PANTHER" id="PTHR18962">
    <property type="entry name" value="COILED-COIL DOMAIN-CONTAINING PROTEIN 39"/>
    <property type="match status" value="1"/>
</dbReference>
<dbReference type="OMA" id="ICSDITH"/>
<dbReference type="GO" id="GO:0060287">
    <property type="term" value="P:epithelial cilium movement involved in determination of left/right asymmetry"/>
    <property type="evidence" value="ECO:0007669"/>
    <property type="project" value="TreeGrafter"/>
</dbReference>
<evidence type="ECO:0000256" key="1">
    <source>
        <dbReference type="ARBA" id="ARBA00005805"/>
    </source>
</evidence>
<proteinExistence type="inferred from homology"/>
<dbReference type="OrthoDB" id="420518at2759"/>
<sequence>MIEFDRQELILMENKAADETQVMKSIEEIGDQDSETLRKNETRYRKATAEWSSMRLELDGKVALTSMMQADLDGLSERFRKLHKERGDIEYTSAVAYLHTLKQKGEEQQKKLEDGEKSSELAAIQLAKWDRKVNDLREELKNTADLSTLLKDNLYTYETTISYTSKQLQEMTAKMAKLEAELAAMHDKICVAEEALAKLRAENEANSGQLFSAAERIRQIEELIDEEERRTDSLEKKMAKEIMKKNQWVNQRSVLETESLDVDHEIKGMRFNLQNLLTRTKDAGNTLERRKATIYRMELQYINAEVKYLPMMNPKQDTIQFKEQEERLLVLKLDMDQTLKQKAFVTVQTDRILHVHRRIAREKVTTERDIAGLEQKSNEHRCLVKFSVKNLEYMVGEYQGLMVAHSLLKLKLTQMIQALKEQKNFLYDADNQRVLLQARRGVKDELCQLKLQICQVSACVDKRKKRYDIIMQLMGRQDEVAGEEKSEAYYVLKMAQEREVLLILTDAEKEIEGLSNVHKVMNASNSSLKDSLAPAPEESEEVKALDRLTAQEQEILLRRSRAHKYRALLRDKMSEVEQKIVIAEQEIRATMQFSDMKEALASKLHNELQRQREKVVRWNGICSRVIKEIKPLFPPEQFDLLQNDLKLRFTVSKFEVFLF</sequence>